<dbReference type="PROSITE" id="PS50983">
    <property type="entry name" value="FE_B12_PBP"/>
    <property type="match status" value="1"/>
</dbReference>
<dbReference type="Gene3D" id="3.40.50.1980">
    <property type="entry name" value="Nitrogenase molybdenum iron protein domain"/>
    <property type="match status" value="2"/>
</dbReference>
<gene>
    <name evidence="3" type="ORF">J2R99_000849</name>
</gene>
<dbReference type="RefSeq" id="WP_307153235.1">
    <property type="nucleotide sequence ID" value="NZ_JAUSUK010000001.1"/>
</dbReference>
<reference evidence="3 4" key="1">
    <citation type="submission" date="2023-07" db="EMBL/GenBank/DDBJ databases">
        <title>Genomic Encyclopedia of Type Strains, Phase IV (KMG-IV): sequencing the most valuable type-strain genomes for metagenomic binning, comparative biology and taxonomic classification.</title>
        <authorList>
            <person name="Goeker M."/>
        </authorList>
    </citation>
    <scope>NUCLEOTIDE SEQUENCE [LARGE SCALE GENOMIC DNA]</scope>
    <source>
        <strain evidence="3 4">DSM 11549</strain>
    </source>
</reference>
<sequence>MVALLGVALFATAPAAAAQDTASAQKQAAFAPDASLVAIGGSITEIVYALGEEDRLVARDTTSTWPEAAKALPDVGYMRQLAPEGVLSVNPGGILAIEGSGPPDAVHVLKESGVPFVTIDEGYDRDSVLAKIREVGEALGAEEQAQALSDEVAAEFDALEEETAAVSSPKRVLFLLSMQGGKLLAAGTGTAADAMIQLSGGENAISGYEGYKALSEEAVLDAAPDAVLMMAQGASHGIGTDQVFANPALAATPAGEAKNLIRMDGLYLLGFGPRAASAARELHQALYGAPASH</sequence>
<dbReference type="Proteomes" id="UP001230253">
    <property type="component" value="Unassembled WGS sequence"/>
</dbReference>
<dbReference type="CDD" id="cd01149">
    <property type="entry name" value="HutB"/>
    <property type="match status" value="1"/>
</dbReference>
<dbReference type="InterPro" id="IPR002491">
    <property type="entry name" value="ABC_transptr_periplasmic_BD"/>
</dbReference>
<feature type="domain" description="Fe/B12 periplasmic-binding" evidence="2">
    <location>
        <begin position="35"/>
        <end position="290"/>
    </location>
</feature>
<dbReference type="PANTHER" id="PTHR30535">
    <property type="entry name" value="VITAMIN B12-BINDING PROTEIN"/>
    <property type="match status" value="1"/>
</dbReference>
<feature type="signal peptide" evidence="1">
    <location>
        <begin position="1"/>
        <end position="18"/>
    </location>
</feature>
<evidence type="ECO:0000313" key="3">
    <source>
        <dbReference type="EMBL" id="MDQ0325000.1"/>
    </source>
</evidence>
<feature type="chain" id="PRO_5047414308" evidence="1">
    <location>
        <begin position="19"/>
        <end position="293"/>
    </location>
</feature>
<organism evidence="3 4">
    <name type="scientific">Rhodopseudomonas julia</name>
    <dbReference type="NCBI Taxonomy" id="200617"/>
    <lineage>
        <taxon>Bacteria</taxon>
        <taxon>Pseudomonadati</taxon>
        <taxon>Pseudomonadota</taxon>
        <taxon>Alphaproteobacteria</taxon>
        <taxon>Hyphomicrobiales</taxon>
        <taxon>Nitrobacteraceae</taxon>
        <taxon>Rhodopseudomonas</taxon>
    </lineage>
</organism>
<evidence type="ECO:0000256" key="1">
    <source>
        <dbReference type="SAM" id="SignalP"/>
    </source>
</evidence>
<accession>A0ABU0C3E9</accession>
<comment type="caution">
    <text evidence="3">The sequence shown here is derived from an EMBL/GenBank/DDBJ whole genome shotgun (WGS) entry which is preliminary data.</text>
</comment>
<dbReference type="EMBL" id="JAUSUK010000001">
    <property type="protein sequence ID" value="MDQ0325000.1"/>
    <property type="molecule type" value="Genomic_DNA"/>
</dbReference>
<protein>
    <submittedName>
        <fullName evidence="3">Iron complex transport system substrate-binding protein</fullName>
    </submittedName>
</protein>
<evidence type="ECO:0000313" key="4">
    <source>
        <dbReference type="Proteomes" id="UP001230253"/>
    </source>
</evidence>
<keyword evidence="1" id="KW-0732">Signal</keyword>
<dbReference type="Pfam" id="PF01497">
    <property type="entry name" value="Peripla_BP_2"/>
    <property type="match status" value="1"/>
</dbReference>
<dbReference type="InterPro" id="IPR050902">
    <property type="entry name" value="ABC_Transporter_SBP"/>
</dbReference>
<name>A0ABU0C3E9_9BRAD</name>
<proteinExistence type="predicted"/>
<evidence type="ECO:0000259" key="2">
    <source>
        <dbReference type="PROSITE" id="PS50983"/>
    </source>
</evidence>
<keyword evidence="4" id="KW-1185">Reference proteome</keyword>
<dbReference type="PANTHER" id="PTHR30535:SF4">
    <property type="entry name" value="HEMIN-BINDING PERIPLASMIC PROTEIN HMUT"/>
    <property type="match status" value="1"/>
</dbReference>
<dbReference type="SUPFAM" id="SSF53807">
    <property type="entry name" value="Helical backbone' metal receptor"/>
    <property type="match status" value="1"/>
</dbReference>